<dbReference type="RefSeq" id="WP_145210080.1">
    <property type="nucleotide sequence ID" value="NZ_CP036269.1"/>
</dbReference>
<evidence type="ECO:0008006" key="4">
    <source>
        <dbReference type="Google" id="ProtNLM"/>
    </source>
</evidence>
<organism evidence="2 3">
    <name type="scientific">Gimesia alba</name>
    <dbReference type="NCBI Taxonomy" id="2527973"/>
    <lineage>
        <taxon>Bacteria</taxon>
        <taxon>Pseudomonadati</taxon>
        <taxon>Planctomycetota</taxon>
        <taxon>Planctomycetia</taxon>
        <taxon>Planctomycetales</taxon>
        <taxon>Planctomycetaceae</taxon>
        <taxon>Gimesia</taxon>
    </lineage>
</organism>
<gene>
    <name evidence="2" type="ORF">Pan241w_03830</name>
</gene>
<dbReference type="InterPro" id="IPR025855">
    <property type="entry name" value="Replic_Relax"/>
</dbReference>
<proteinExistence type="predicted"/>
<reference evidence="2 3" key="1">
    <citation type="submission" date="2019-02" db="EMBL/GenBank/DDBJ databases">
        <title>Deep-cultivation of Planctomycetes and their phenomic and genomic characterization uncovers novel biology.</title>
        <authorList>
            <person name="Wiegand S."/>
            <person name="Jogler M."/>
            <person name="Boedeker C."/>
            <person name="Pinto D."/>
            <person name="Vollmers J."/>
            <person name="Rivas-Marin E."/>
            <person name="Kohn T."/>
            <person name="Peeters S.H."/>
            <person name="Heuer A."/>
            <person name="Rast P."/>
            <person name="Oberbeckmann S."/>
            <person name="Bunk B."/>
            <person name="Jeske O."/>
            <person name="Meyerdierks A."/>
            <person name="Storesund J.E."/>
            <person name="Kallscheuer N."/>
            <person name="Luecker S."/>
            <person name="Lage O.M."/>
            <person name="Pohl T."/>
            <person name="Merkel B.J."/>
            <person name="Hornburger P."/>
            <person name="Mueller R.-W."/>
            <person name="Bruemmer F."/>
            <person name="Labrenz M."/>
            <person name="Spormann A.M."/>
            <person name="Op den Camp H."/>
            <person name="Overmann J."/>
            <person name="Amann R."/>
            <person name="Jetten M.S.M."/>
            <person name="Mascher T."/>
            <person name="Medema M.H."/>
            <person name="Devos D.P."/>
            <person name="Kaster A.-K."/>
            <person name="Ovreas L."/>
            <person name="Rohde M."/>
            <person name="Galperin M.Y."/>
            <person name="Jogler C."/>
        </authorList>
    </citation>
    <scope>NUCLEOTIDE SEQUENCE [LARGE SCALE GENOMIC DNA]</scope>
    <source>
        <strain evidence="2 3">Pan241w</strain>
    </source>
</reference>
<protein>
    <recommendedName>
        <fullName evidence="4">Replication-relaxation</fullName>
    </recommendedName>
</protein>
<dbReference type="KEGG" id="gaz:Pan241w_03830"/>
<evidence type="ECO:0000256" key="1">
    <source>
        <dbReference type="SAM" id="MobiDB-lite"/>
    </source>
</evidence>
<keyword evidence="3" id="KW-1185">Reference proteome</keyword>
<accession>A0A517R8U8</accession>
<dbReference type="AlphaFoldDB" id="A0A517R8U8"/>
<dbReference type="Pfam" id="PF13814">
    <property type="entry name" value="Replic_Relax"/>
    <property type="match status" value="1"/>
</dbReference>
<dbReference type="EMBL" id="CP036269">
    <property type="protein sequence ID" value="QDT40327.1"/>
    <property type="molecule type" value="Genomic_DNA"/>
</dbReference>
<dbReference type="Proteomes" id="UP000317171">
    <property type="component" value="Chromosome"/>
</dbReference>
<dbReference type="OrthoDB" id="270627at2"/>
<sequence>MRRATKTTLKLTERDTEILFYLDCHPLTAQQLFKLSQTFVAPFTQLRLLQRRLQKLTEAGYLQAWPYATTGVGTPHYFKLTRSGFQRLHGVQAELPRRRYFEVIAENHHGHTRSLGEFLVHLLVAAHKQGVHVKNLVRENTLKIQAGDKTLFPDSGFQLVTPEGKRFQYLVELDNSTERIRSNKAVESIESKLRGYDQHQGTIDPFEPEHYVVLFVTTRSSERLDHIMQAAKQVMANPRRTVFLGTHLPTFLSCGNPLNEVCLVDNRDRQRGLLPQTSSQDRPQRNQPKHQMAATFEV</sequence>
<evidence type="ECO:0000313" key="2">
    <source>
        <dbReference type="EMBL" id="QDT40327.1"/>
    </source>
</evidence>
<feature type="region of interest" description="Disordered" evidence="1">
    <location>
        <begin position="273"/>
        <end position="298"/>
    </location>
</feature>
<evidence type="ECO:0000313" key="3">
    <source>
        <dbReference type="Proteomes" id="UP000317171"/>
    </source>
</evidence>
<name>A0A517R8U8_9PLAN</name>